<proteinExistence type="inferred from homology"/>
<gene>
    <name evidence="6" type="primary">cobH</name>
    <name evidence="6" type="ORF">KL86APRO_12321</name>
</gene>
<organism evidence="6">
    <name type="scientific">uncultured Alphaproteobacteria bacterium</name>
    <dbReference type="NCBI Taxonomy" id="91750"/>
    <lineage>
        <taxon>Bacteria</taxon>
        <taxon>Pseudomonadati</taxon>
        <taxon>Pseudomonadota</taxon>
        <taxon>Alphaproteobacteria</taxon>
        <taxon>environmental samples</taxon>
    </lineage>
</organism>
<dbReference type="GO" id="GO:0016993">
    <property type="term" value="F:precorrin-8X methylmutase activity"/>
    <property type="evidence" value="ECO:0007669"/>
    <property type="project" value="UniProtKB-EC"/>
</dbReference>
<protein>
    <submittedName>
        <fullName evidence="6">Precorrin-8X methylmutase</fullName>
        <ecNumber evidence="6">5.4.99.61</ecNumber>
    </submittedName>
</protein>
<dbReference type="InterPro" id="IPR036588">
    <property type="entry name" value="CobH/CbiC_sf"/>
</dbReference>
<dbReference type="Pfam" id="PF02570">
    <property type="entry name" value="CbiC"/>
    <property type="match status" value="1"/>
</dbReference>
<reference evidence="6" key="1">
    <citation type="submission" date="2016-04" db="EMBL/GenBank/DDBJ databases">
        <authorList>
            <person name="Evans L.H."/>
            <person name="Alamgir A."/>
            <person name="Owens N."/>
            <person name="Weber N.D."/>
            <person name="Virtaneva K."/>
            <person name="Barbian K."/>
            <person name="Babar A."/>
            <person name="Rosenke K."/>
        </authorList>
    </citation>
    <scope>NUCLEOTIDE SEQUENCE</scope>
    <source>
        <strain evidence="6">86</strain>
    </source>
</reference>
<evidence type="ECO:0000256" key="1">
    <source>
        <dbReference type="ARBA" id="ARBA00004953"/>
    </source>
</evidence>
<dbReference type="NCBIfam" id="NF006136">
    <property type="entry name" value="PRK08285.1"/>
    <property type="match status" value="1"/>
</dbReference>
<dbReference type="InterPro" id="IPR003722">
    <property type="entry name" value="Cbl_synth_CobH/CbiC"/>
</dbReference>
<dbReference type="Gene3D" id="3.40.50.10230">
    <property type="entry name" value="Cobalamin biosynthesis CobH/CbiC, precorrin-8X methylmutase"/>
    <property type="match status" value="1"/>
</dbReference>
<keyword evidence="3" id="KW-0169">Cobalamin biosynthesis</keyword>
<evidence type="ECO:0000256" key="2">
    <source>
        <dbReference type="ARBA" id="ARBA00009774"/>
    </source>
</evidence>
<dbReference type="PANTHER" id="PTHR43588">
    <property type="entry name" value="COBALT-PRECORRIN-8 METHYLMUTASE"/>
    <property type="match status" value="1"/>
</dbReference>
<keyword evidence="4 6" id="KW-0413">Isomerase</keyword>
<name>A0A212K8P5_9PROT</name>
<dbReference type="AlphaFoldDB" id="A0A212K8P5"/>
<dbReference type="EC" id="5.4.99.61" evidence="6"/>
<comment type="similarity">
    <text evidence="2">Belongs to the CobH/CbiC family.</text>
</comment>
<evidence type="ECO:0000259" key="5">
    <source>
        <dbReference type="Pfam" id="PF02570"/>
    </source>
</evidence>
<sequence length="215" mass="22270">MKFDFITDPDEIYRRSFEIIEAESDLSQVPADLKSTVVRMVHAAGDTGLARDVAFSADAAGAAKAAINAGATIFTDVEMVGHGIHRPHLVEGAEIVTLIRHPDIAEAAKRLATTRAAAAVDLWGDRLAGSIVAIGNAPTALFRLLEVMSEGGPKPALIIGMPVGFVGAAESKDALIAHSCGVPYITVRGRRGGSPLAVAALNALAIAAKAERGAK</sequence>
<evidence type="ECO:0000256" key="4">
    <source>
        <dbReference type="ARBA" id="ARBA00023235"/>
    </source>
</evidence>
<dbReference type="EMBL" id="FLUO01000001">
    <property type="protein sequence ID" value="SBW08012.1"/>
    <property type="molecule type" value="Genomic_DNA"/>
</dbReference>
<accession>A0A212K8P5</accession>
<dbReference type="GO" id="GO:0009236">
    <property type="term" value="P:cobalamin biosynthetic process"/>
    <property type="evidence" value="ECO:0007669"/>
    <property type="project" value="UniProtKB-UniPathway"/>
</dbReference>
<dbReference type="SUPFAM" id="SSF63965">
    <property type="entry name" value="Precorrin-8X methylmutase CbiC/CobH"/>
    <property type="match status" value="1"/>
</dbReference>
<feature type="domain" description="Cobalamin biosynthesis precorrin-8X methylmutase CobH/CbiC" evidence="5">
    <location>
        <begin position="11"/>
        <end position="205"/>
    </location>
</feature>
<comment type="pathway">
    <text evidence="1">Cofactor biosynthesis; adenosylcobalamin biosynthesis.</text>
</comment>
<dbReference type="UniPathway" id="UPA00148"/>
<evidence type="ECO:0000313" key="6">
    <source>
        <dbReference type="EMBL" id="SBW08012.1"/>
    </source>
</evidence>
<dbReference type="PANTHER" id="PTHR43588:SF1">
    <property type="entry name" value="COBALT-PRECORRIN-8 METHYLMUTASE"/>
    <property type="match status" value="1"/>
</dbReference>
<evidence type="ECO:0000256" key="3">
    <source>
        <dbReference type="ARBA" id="ARBA00022573"/>
    </source>
</evidence>